<proteinExistence type="predicted"/>
<evidence type="ECO:0000313" key="3">
    <source>
        <dbReference type="Proteomes" id="UP000050867"/>
    </source>
</evidence>
<sequence>MPHPSSGLSDAQRRAVLAADPDTGRLSAAAVTCAALRTRGLAYRHARSPAHYLTEAGRALRSRLLAPVEEPGAGTPAVAADPSGFAAATGQEGGVPTGPGRQREVAAAWAALLQIRGLLQGGTDCPAEWERSRPVHAAALALEAAGLPPAPSARGGGYRVAASPQPDAVRVSWSGPGDRLNDCAAALSARGWQPTRHTDRSGAAFLLVSPRRRSPSRGRR</sequence>
<name>A0A0T6LV89_WENVI</name>
<dbReference type="RefSeq" id="WP_018386835.1">
    <property type="nucleotide sequence ID" value="NZ_LLZU01000010.1"/>
</dbReference>
<dbReference type="EMBL" id="LLZU01000010">
    <property type="protein sequence ID" value="KRV49762.1"/>
    <property type="molecule type" value="Genomic_DNA"/>
</dbReference>
<dbReference type="OrthoDB" id="4304577at2"/>
<reference evidence="2 3" key="1">
    <citation type="submission" date="2015-10" db="EMBL/GenBank/DDBJ databases">
        <title>Draft genome sequence of pyrrolomycin-producing Streptomyces vitaminophilus.</title>
        <authorList>
            <person name="Graham D.E."/>
            <person name="Mahan K.M."/>
            <person name="Klingeman D.M."/>
            <person name="Hettich R.L."/>
            <person name="Parry R.J."/>
        </authorList>
    </citation>
    <scope>NUCLEOTIDE SEQUENCE [LARGE SCALE GENOMIC DNA]</scope>
    <source>
        <strain evidence="2 3">ATCC 31673</strain>
    </source>
</reference>
<dbReference type="STRING" id="76728.AQ490_18865"/>
<protein>
    <submittedName>
        <fullName evidence="2">Uncharacterized protein</fullName>
    </submittedName>
</protein>
<dbReference type="AlphaFoldDB" id="A0A0T6LV89"/>
<dbReference type="Proteomes" id="UP000050867">
    <property type="component" value="Unassembled WGS sequence"/>
</dbReference>
<evidence type="ECO:0000256" key="1">
    <source>
        <dbReference type="SAM" id="MobiDB-lite"/>
    </source>
</evidence>
<evidence type="ECO:0000313" key="2">
    <source>
        <dbReference type="EMBL" id="KRV49762.1"/>
    </source>
</evidence>
<dbReference type="eggNOG" id="ENOG50342XC">
    <property type="taxonomic scope" value="Bacteria"/>
</dbReference>
<comment type="caution">
    <text evidence="2">The sequence shown here is derived from an EMBL/GenBank/DDBJ whole genome shotgun (WGS) entry which is preliminary data.</text>
</comment>
<gene>
    <name evidence="2" type="ORF">AQ490_18865</name>
</gene>
<feature type="region of interest" description="Disordered" evidence="1">
    <location>
        <begin position="190"/>
        <end position="220"/>
    </location>
</feature>
<feature type="compositionally biased region" description="Basic residues" evidence="1">
    <location>
        <begin position="210"/>
        <end position="220"/>
    </location>
</feature>
<organism evidence="2 3">
    <name type="scientific">Wenjunlia vitaminophila</name>
    <name type="common">Streptomyces vitaminophilus</name>
    <dbReference type="NCBI Taxonomy" id="76728"/>
    <lineage>
        <taxon>Bacteria</taxon>
        <taxon>Bacillati</taxon>
        <taxon>Actinomycetota</taxon>
        <taxon>Actinomycetes</taxon>
        <taxon>Kitasatosporales</taxon>
        <taxon>Streptomycetaceae</taxon>
        <taxon>Wenjunlia</taxon>
    </lineage>
</organism>
<keyword evidence="3" id="KW-1185">Reference proteome</keyword>
<accession>A0A0T6LV89</accession>